<evidence type="ECO:0000313" key="2">
    <source>
        <dbReference type="Proteomes" id="UP000503287"/>
    </source>
</evidence>
<dbReference type="Proteomes" id="UP000503287">
    <property type="component" value="Chromosome"/>
</dbReference>
<evidence type="ECO:0000313" key="1">
    <source>
        <dbReference type="EMBL" id="QIF93958.1"/>
    </source>
</evidence>
<sequence>MTLFEFMNSSRTDGFLCKRVHCNDGYYVSIQASYGHYCSPREDLPSYDLYDSYELGFPSEPDQLINAYAECDDCFTETVYLYVPKEVVIALIEKHGGVRIS</sequence>
<accession>A0A6G6SGW1</accession>
<protein>
    <submittedName>
        <fullName evidence="1">Uncharacterized protein</fullName>
    </submittedName>
</protein>
<reference evidence="1 2" key="1">
    <citation type="submission" date="2020-01" db="EMBL/GenBank/DDBJ databases">
        <title>The genomic epidemiology of tigecycline resistance gene tet(X) variants in a swine farm in China.</title>
        <authorList>
            <person name="Peng K."/>
            <person name="Li R."/>
        </authorList>
    </citation>
    <scope>NUCLEOTIDE SEQUENCE [LARGE SCALE GENOMIC DNA]</scope>
    <source>
        <strain evidence="1 2">ZN3</strain>
    </source>
</reference>
<name>A0A6G6SGW1_PROVU</name>
<keyword evidence="2" id="KW-1185">Reference proteome</keyword>
<dbReference type="RefSeq" id="WP_164526247.1">
    <property type="nucleotide sequence ID" value="NZ_CP047344.1"/>
</dbReference>
<dbReference type="AlphaFoldDB" id="A0A6G6SGW1"/>
<proteinExistence type="predicted"/>
<dbReference type="EMBL" id="CP047344">
    <property type="protein sequence ID" value="QIF93958.1"/>
    <property type="molecule type" value="Genomic_DNA"/>
</dbReference>
<organism evidence="1 2">
    <name type="scientific">Proteus vulgaris</name>
    <dbReference type="NCBI Taxonomy" id="585"/>
    <lineage>
        <taxon>Bacteria</taxon>
        <taxon>Pseudomonadati</taxon>
        <taxon>Pseudomonadota</taxon>
        <taxon>Gammaproteobacteria</taxon>
        <taxon>Enterobacterales</taxon>
        <taxon>Morganellaceae</taxon>
        <taxon>Proteus</taxon>
    </lineage>
</organism>
<gene>
    <name evidence="1" type="ORF">GTH24_08650</name>
</gene>